<evidence type="ECO:0000256" key="11">
    <source>
        <dbReference type="ARBA" id="ARBA00023014"/>
    </source>
</evidence>
<feature type="transmembrane region" description="Helical" evidence="14">
    <location>
        <begin position="180"/>
        <end position="199"/>
    </location>
</feature>
<feature type="transmembrane region" description="Helical" evidence="14">
    <location>
        <begin position="41"/>
        <end position="59"/>
    </location>
</feature>
<feature type="domain" description="FAD-binding FR-type" evidence="15">
    <location>
        <begin position="204"/>
        <end position="305"/>
    </location>
</feature>
<dbReference type="CDD" id="cd06198">
    <property type="entry name" value="FNR_like_3"/>
    <property type="match status" value="1"/>
</dbReference>
<dbReference type="Pfam" id="PF00175">
    <property type="entry name" value="NAD_binding_1"/>
    <property type="match status" value="1"/>
</dbReference>
<dbReference type="InterPro" id="IPR013130">
    <property type="entry name" value="Fe3_Rdtase_TM_dom"/>
</dbReference>
<dbReference type="InterPro" id="IPR001433">
    <property type="entry name" value="OxRdtase_FAD/NAD-bd"/>
</dbReference>
<dbReference type="GO" id="GO:0046872">
    <property type="term" value="F:metal ion binding"/>
    <property type="evidence" value="ECO:0007669"/>
    <property type="project" value="UniProtKB-KW"/>
</dbReference>
<sequence length="439" mass="49329">MPINPINIVLWLVLYLVIALLPMMIAMGIDRPEPRDLMVEMGSMLGLLGLGMLATQLIISGRHRWFAGNVGQDNLLQFHRRTGIAAWLFILAHPVLLIAGDQQFIAWLDPREDWLRASGVIALALAVTALIISSLWRKELGLQYETWRTVHASLSLFVVAGGLGHALMGKHHTEGLLTQALIIAVIAIPLLLLLETRLWRPYQLQKRPWRVVKSDEMRADSNDLILVADGHSGMKFTPGQFVWLTMGDSPFSTQQHPFSMASSATNPERLEFVIKEVGDFTHHLSKVKAGDKAFLEGPYGVFSLDPNAKRRAVFVVGGIGITPVLSMIRSRLAKENYTPMWLIYANKSEDEIIMRETLEAFTQKLPFTFAHVLSDPSDDWMGETGYVDGDLLDEYLPEDADDIDYFVCGPPPMMDLVEPELQKRGVNARRIYSERFDLV</sequence>
<keyword evidence="5" id="KW-0001">2Fe-2S</keyword>
<evidence type="ECO:0000313" key="16">
    <source>
        <dbReference type="EMBL" id="ODN68121.1"/>
    </source>
</evidence>
<evidence type="ECO:0000256" key="5">
    <source>
        <dbReference type="ARBA" id="ARBA00022714"/>
    </source>
</evidence>
<keyword evidence="4 14" id="KW-0812">Transmembrane</keyword>
<feature type="transmembrane region" description="Helical" evidence="14">
    <location>
        <begin position="84"/>
        <end position="108"/>
    </location>
</feature>
<dbReference type="RefSeq" id="WP_069294707.1">
    <property type="nucleotide sequence ID" value="NZ_MCRI01000001.1"/>
</dbReference>
<evidence type="ECO:0000256" key="7">
    <source>
        <dbReference type="ARBA" id="ARBA00022827"/>
    </source>
</evidence>
<evidence type="ECO:0000256" key="1">
    <source>
        <dbReference type="ARBA" id="ARBA00001974"/>
    </source>
</evidence>
<dbReference type="EMBL" id="MCRI01000001">
    <property type="protein sequence ID" value="ODN68121.1"/>
    <property type="molecule type" value="Genomic_DNA"/>
</dbReference>
<evidence type="ECO:0000256" key="8">
    <source>
        <dbReference type="ARBA" id="ARBA00022989"/>
    </source>
</evidence>
<evidence type="ECO:0000256" key="9">
    <source>
        <dbReference type="ARBA" id="ARBA00023002"/>
    </source>
</evidence>
<evidence type="ECO:0000256" key="12">
    <source>
        <dbReference type="ARBA" id="ARBA00023136"/>
    </source>
</evidence>
<dbReference type="SUPFAM" id="SSF52343">
    <property type="entry name" value="Ferredoxin reductase-like, C-terminal NADP-linked domain"/>
    <property type="match status" value="1"/>
</dbReference>
<dbReference type="SUPFAM" id="SSF63380">
    <property type="entry name" value="Riboflavin synthase domain-like"/>
    <property type="match status" value="1"/>
</dbReference>
<dbReference type="Pfam" id="PF08022">
    <property type="entry name" value="FAD_binding_8"/>
    <property type="match status" value="1"/>
</dbReference>
<keyword evidence="3" id="KW-0285">Flavoprotein</keyword>
<dbReference type="PRINTS" id="PR00410">
    <property type="entry name" value="PHEHYDRXLASE"/>
</dbReference>
<dbReference type="PRINTS" id="PR00371">
    <property type="entry name" value="FPNCR"/>
</dbReference>
<dbReference type="AlphaFoldDB" id="A0A1E3GXN6"/>
<dbReference type="PANTHER" id="PTHR47354:SF8">
    <property type="entry name" value="1,2-PHENYLACETYL-COA EPOXIDASE, SUBUNIT E"/>
    <property type="match status" value="1"/>
</dbReference>
<keyword evidence="8 14" id="KW-1133">Transmembrane helix</keyword>
<dbReference type="GO" id="GO:0016020">
    <property type="term" value="C:membrane"/>
    <property type="evidence" value="ECO:0007669"/>
    <property type="project" value="UniProtKB-SubCell"/>
</dbReference>
<evidence type="ECO:0000259" key="15">
    <source>
        <dbReference type="PROSITE" id="PS51384"/>
    </source>
</evidence>
<keyword evidence="9" id="KW-0560">Oxidoreductase</keyword>
<keyword evidence="11" id="KW-0411">Iron-sulfur</keyword>
<evidence type="ECO:0000256" key="3">
    <source>
        <dbReference type="ARBA" id="ARBA00022630"/>
    </source>
</evidence>
<dbReference type="PANTHER" id="PTHR47354">
    <property type="entry name" value="NADH OXIDOREDUCTASE HCR"/>
    <property type="match status" value="1"/>
</dbReference>
<evidence type="ECO:0000256" key="6">
    <source>
        <dbReference type="ARBA" id="ARBA00022723"/>
    </source>
</evidence>
<comment type="subcellular location">
    <subcellularLocation>
        <location evidence="2">Membrane</location>
        <topology evidence="2">Multi-pass membrane protein</topology>
    </subcellularLocation>
</comment>
<dbReference type="Pfam" id="PF01794">
    <property type="entry name" value="Ferric_reduct"/>
    <property type="match status" value="1"/>
</dbReference>
<evidence type="ECO:0000313" key="17">
    <source>
        <dbReference type="Proteomes" id="UP000094379"/>
    </source>
</evidence>
<accession>A0A1E3GXN6</accession>
<comment type="cofactor">
    <cofactor evidence="13">
        <name>[2Fe-2S] cluster</name>
        <dbReference type="ChEBI" id="CHEBI:190135"/>
    </cofactor>
</comment>
<dbReference type="STRING" id="291169.A9E74_00093"/>
<keyword evidence="10" id="KW-0408">Iron</keyword>
<reference evidence="16 17" key="1">
    <citation type="submission" date="2016-07" db="EMBL/GenBank/DDBJ databases">
        <title>Draft Genome Sequence of Methylophaga muralis Bur 1.</title>
        <authorList>
            <person name="Vasilenko O.V."/>
            <person name="Doronina N.V."/>
            <person name="Shmareva M.N."/>
            <person name="Tarlachkov S.V."/>
            <person name="Mustakhimov I."/>
            <person name="Trotsenko Y.A."/>
        </authorList>
    </citation>
    <scope>NUCLEOTIDE SEQUENCE [LARGE SCALE GENOMIC DNA]</scope>
    <source>
        <strain evidence="16 17">Bur 1</strain>
    </source>
</reference>
<dbReference type="InterPro" id="IPR013112">
    <property type="entry name" value="FAD-bd_8"/>
</dbReference>
<dbReference type="GO" id="GO:0050660">
    <property type="term" value="F:flavin adenine dinucleotide binding"/>
    <property type="evidence" value="ECO:0007669"/>
    <property type="project" value="TreeGrafter"/>
</dbReference>
<evidence type="ECO:0000256" key="10">
    <source>
        <dbReference type="ARBA" id="ARBA00023004"/>
    </source>
</evidence>
<dbReference type="InterPro" id="IPR017938">
    <property type="entry name" value="Riboflavin_synthase-like_b-brl"/>
</dbReference>
<dbReference type="InterPro" id="IPR001709">
    <property type="entry name" value="Flavoprot_Pyr_Nucl_cyt_Rdtase"/>
</dbReference>
<evidence type="ECO:0000256" key="14">
    <source>
        <dbReference type="SAM" id="Phobius"/>
    </source>
</evidence>
<name>A0A1E3GXN6_9GAMM</name>
<evidence type="ECO:0000256" key="2">
    <source>
        <dbReference type="ARBA" id="ARBA00004141"/>
    </source>
</evidence>
<dbReference type="GO" id="GO:0051213">
    <property type="term" value="F:dioxygenase activity"/>
    <property type="evidence" value="ECO:0007669"/>
    <property type="project" value="UniProtKB-KW"/>
</dbReference>
<dbReference type="GO" id="GO:0051537">
    <property type="term" value="F:2 iron, 2 sulfur cluster binding"/>
    <property type="evidence" value="ECO:0007669"/>
    <property type="project" value="UniProtKB-KW"/>
</dbReference>
<feature type="transmembrane region" description="Helical" evidence="14">
    <location>
        <begin position="7"/>
        <end position="29"/>
    </location>
</feature>
<keyword evidence="17" id="KW-1185">Reference proteome</keyword>
<keyword evidence="6" id="KW-0479">Metal-binding</keyword>
<feature type="transmembrane region" description="Helical" evidence="14">
    <location>
        <begin position="148"/>
        <end position="168"/>
    </location>
</feature>
<gene>
    <name evidence="16" type="primary">benC</name>
    <name evidence="16" type="ORF">A9E74_00093</name>
</gene>
<dbReference type="Proteomes" id="UP000094379">
    <property type="component" value="Unassembled WGS sequence"/>
</dbReference>
<feature type="transmembrane region" description="Helical" evidence="14">
    <location>
        <begin position="114"/>
        <end position="136"/>
    </location>
</feature>
<dbReference type="InterPro" id="IPR017927">
    <property type="entry name" value="FAD-bd_FR_type"/>
</dbReference>
<evidence type="ECO:0000256" key="4">
    <source>
        <dbReference type="ARBA" id="ARBA00022692"/>
    </source>
</evidence>
<keyword evidence="7" id="KW-0274">FAD</keyword>
<protein>
    <submittedName>
        <fullName evidence="16">Benzoate 1,2-dioxygenase electron transfer component</fullName>
    </submittedName>
</protein>
<dbReference type="Gene3D" id="3.40.50.80">
    <property type="entry name" value="Nucleotide-binding domain of ferredoxin-NADP reductase (FNR) module"/>
    <property type="match status" value="1"/>
</dbReference>
<dbReference type="PROSITE" id="PS51384">
    <property type="entry name" value="FAD_FR"/>
    <property type="match status" value="1"/>
</dbReference>
<dbReference type="InterPro" id="IPR050415">
    <property type="entry name" value="MRET"/>
</dbReference>
<dbReference type="Gene3D" id="2.40.30.10">
    <property type="entry name" value="Translation factors"/>
    <property type="match status" value="1"/>
</dbReference>
<keyword evidence="16" id="KW-0223">Dioxygenase</keyword>
<evidence type="ECO:0000256" key="13">
    <source>
        <dbReference type="ARBA" id="ARBA00034078"/>
    </source>
</evidence>
<comment type="caution">
    <text evidence="16">The sequence shown here is derived from an EMBL/GenBank/DDBJ whole genome shotgun (WGS) entry which is preliminary data.</text>
</comment>
<proteinExistence type="predicted"/>
<keyword evidence="12 14" id="KW-0472">Membrane</keyword>
<dbReference type="InterPro" id="IPR039261">
    <property type="entry name" value="FNR_nucleotide-bd"/>
</dbReference>
<comment type="cofactor">
    <cofactor evidence="1">
        <name>FAD</name>
        <dbReference type="ChEBI" id="CHEBI:57692"/>
    </cofactor>
</comment>
<organism evidence="16 17">
    <name type="scientific">Methylophaga muralis</name>
    <dbReference type="NCBI Taxonomy" id="291169"/>
    <lineage>
        <taxon>Bacteria</taxon>
        <taxon>Pseudomonadati</taxon>
        <taxon>Pseudomonadota</taxon>
        <taxon>Gammaproteobacteria</taxon>
        <taxon>Thiotrichales</taxon>
        <taxon>Piscirickettsiaceae</taxon>
        <taxon>Methylophaga</taxon>
    </lineage>
</organism>